<dbReference type="RefSeq" id="WP_156006106.1">
    <property type="nucleotide sequence ID" value="NZ_CP045483.1"/>
</dbReference>
<accession>A0A650CNG2</accession>
<evidence type="ECO:0000256" key="1">
    <source>
        <dbReference type="ARBA" id="ARBA00006611"/>
    </source>
</evidence>
<dbReference type="InterPro" id="IPR050921">
    <property type="entry name" value="T4SS_GSP_E_ATPase"/>
</dbReference>
<gene>
    <name evidence="3" type="ORF">D1868_04915</name>
</gene>
<dbReference type="InterPro" id="IPR003593">
    <property type="entry name" value="AAA+_ATPase"/>
</dbReference>
<keyword evidence="4" id="KW-1185">Reference proteome</keyword>
<dbReference type="GO" id="GO:0016887">
    <property type="term" value="F:ATP hydrolysis activity"/>
    <property type="evidence" value="ECO:0007669"/>
    <property type="project" value="InterPro"/>
</dbReference>
<dbReference type="InterPro" id="IPR027417">
    <property type="entry name" value="P-loop_NTPase"/>
</dbReference>
<dbReference type="Proteomes" id="UP000423396">
    <property type="component" value="Chromosome"/>
</dbReference>
<dbReference type="PANTHER" id="PTHR30486">
    <property type="entry name" value="TWITCHING MOTILITY PROTEIN PILT"/>
    <property type="match status" value="1"/>
</dbReference>
<dbReference type="InterPro" id="IPR001482">
    <property type="entry name" value="T2SS/T4SS_dom"/>
</dbReference>
<evidence type="ECO:0000313" key="4">
    <source>
        <dbReference type="Proteomes" id="UP000423396"/>
    </source>
</evidence>
<dbReference type="OrthoDB" id="33500at2157"/>
<dbReference type="AlphaFoldDB" id="A0A650CNG2"/>
<dbReference type="GeneID" id="42798388"/>
<dbReference type="GO" id="GO:0005524">
    <property type="term" value="F:ATP binding"/>
    <property type="evidence" value="ECO:0007669"/>
    <property type="project" value="UniProtKB-KW"/>
</dbReference>
<evidence type="ECO:0000259" key="2">
    <source>
        <dbReference type="SMART" id="SM00382"/>
    </source>
</evidence>
<dbReference type="SMART" id="SM00382">
    <property type="entry name" value="AAA"/>
    <property type="match status" value="1"/>
</dbReference>
<name>A0A650CNG2_9CREN</name>
<protein>
    <submittedName>
        <fullName evidence="3">ATP-binding cassette domain-containing protein</fullName>
    </submittedName>
</protein>
<comment type="similarity">
    <text evidence="1">Belongs to the GSP E family.</text>
</comment>
<dbReference type="EMBL" id="CP045483">
    <property type="protein sequence ID" value="QGR19386.1"/>
    <property type="molecule type" value="Genomic_DNA"/>
</dbReference>
<evidence type="ECO:0000313" key="3">
    <source>
        <dbReference type="EMBL" id="QGR19386.1"/>
    </source>
</evidence>
<organism evidence="3 4">
    <name type="scientific">Stygiolobus azoricus</name>
    <dbReference type="NCBI Taxonomy" id="41675"/>
    <lineage>
        <taxon>Archaea</taxon>
        <taxon>Thermoproteota</taxon>
        <taxon>Thermoprotei</taxon>
        <taxon>Sulfolobales</taxon>
        <taxon>Sulfolobaceae</taxon>
        <taxon>Stygiolobus</taxon>
    </lineage>
</organism>
<keyword evidence="3" id="KW-0547">Nucleotide-binding</keyword>
<reference evidence="3 4" key="1">
    <citation type="submission" date="2019-10" db="EMBL/GenBank/DDBJ databases">
        <title>Genome Sequences from Six Type Strain Members of the Archaeal Family Sulfolobaceae: Acidianus ambivalens, Acidianus infernus, Metallosphaera prunae, Stygiolobus azoricus, Sulfolobus metallicus, and Sulfurisphaera ohwakuensis.</title>
        <authorList>
            <person name="Counts J.A."/>
            <person name="Kelly R.M."/>
        </authorList>
    </citation>
    <scope>NUCLEOTIDE SEQUENCE [LARGE SCALE GENOMIC DNA]</scope>
    <source>
        <strain evidence="3 4">FC6</strain>
    </source>
</reference>
<dbReference type="Gene3D" id="3.30.450.380">
    <property type="match status" value="1"/>
</dbReference>
<feature type="domain" description="AAA+ ATPase" evidence="2">
    <location>
        <begin position="219"/>
        <end position="344"/>
    </location>
</feature>
<dbReference type="PANTHER" id="PTHR30486:SF6">
    <property type="entry name" value="TYPE IV PILUS RETRACTATION ATPASE PILT"/>
    <property type="match status" value="1"/>
</dbReference>
<keyword evidence="3" id="KW-0067">ATP-binding</keyword>
<dbReference type="Gene3D" id="3.40.50.300">
    <property type="entry name" value="P-loop containing nucleotide triphosphate hydrolases"/>
    <property type="match status" value="1"/>
</dbReference>
<dbReference type="Pfam" id="PF00437">
    <property type="entry name" value="T2SSE"/>
    <property type="match status" value="1"/>
</dbReference>
<sequence>MSEKVLEEYYVGPVKVNIVKKSSQCFYIVEEPKLSSLEEKAKDKILSELYYTKVDNIEEEIVKRLQSFKFPDESIEKILYHIKKSLLYGELTILMLDPKVEEIEYKGYLYPLTVIHRDHSECIRLYTSIYIRTEEDAIKTIERLANKANKSINIAKPFLEFSLPEGHRVAATISKEISLPGSTFDIRKFPLKPLSIVEIIKSRMINELTASYLWLLIEYKPFIIIVGPTGSGKTTLLNALLNLINPNYKILTIEDTPEINIKNQNWVRFVSRATLSGNFDITMMDLAKLSLRYRPDYLVIGEVRGKEIEALVHASASGHGSITTFHGSRPTDAVTRITDLLSNELAKLFLQTVWAFVVVGNVKEGNNTRRSVLSIYEVVTSKSKVGFKRVIEWSYMKTMFTPPTVEDLIKKSSLLRKLKETYNVDPQSELNRRIKFLQDLQNSKVIDFDEVSQKVLEFYDKGGKVEMASM</sequence>
<proteinExistence type="inferred from homology"/>
<dbReference type="SUPFAM" id="SSF52540">
    <property type="entry name" value="P-loop containing nucleoside triphosphate hydrolases"/>
    <property type="match status" value="1"/>
</dbReference>
<dbReference type="CDD" id="cd01130">
    <property type="entry name" value="VirB11-like_ATPase"/>
    <property type="match status" value="1"/>
</dbReference>
<dbReference type="KEGG" id="sazo:D1868_04915"/>